<organism evidence="11 12">
    <name type="scientific">Caenorhabditis bovis</name>
    <dbReference type="NCBI Taxonomy" id="2654633"/>
    <lineage>
        <taxon>Eukaryota</taxon>
        <taxon>Metazoa</taxon>
        <taxon>Ecdysozoa</taxon>
        <taxon>Nematoda</taxon>
        <taxon>Chromadorea</taxon>
        <taxon>Rhabditida</taxon>
        <taxon>Rhabditina</taxon>
        <taxon>Rhabditomorpha</taxon>
        <taxon>Rhabditoidea</taxon>
        <taxon>Rhabditidae</taxon>
        <taxon>Peloderinae</taxon>
        <taxon>Caenorhabditis</taxon>
    </lineage>
</organism>
<keyword evidence="8" id="KW-0131">Cell cycle</keyword>
<keyword evidence="6" id="KW-0995">Kinetochore</keyword>
<evidence type="ECO:0000256" key="4">
    <source>
        <dbReference type="ARBA" id="ARBA00022618"/>
    </source>
</evidence>
<evidence type="ECO:0000256" key="7">
    <source>
        <dbReference type="ARBA" id="ARBA00023242"/>
    </source>
</evidence>
<dbReference type="EMBL" id="CADEPM010000003">
    <property type="protein sequence ID" value="CAB3403530.1"/>
    <property type="molecule type" value="Genomic_DNA"/>
</dbReference>
<proteinExistence type="predicted"/>
<dbReference type="Proteomes" id="UP000494206">
    <property type="component" value="Unassembled WGS sequence"/>
</dbReference>
<keyword evidence="4" id="KW-0132">Cell division</keyword>
<reference evidence="11 12" key="1">
    <citation type="submission" date="2020-04" db="EMBL/GenBank/DDBJ databases">
        <authorList>
            <person name="Laetsch R D."/>
            <person name="Stevens L."/>
            <person name="Kumar S."/>
            <person name="Blaxter L. M."/>
        </authorList>
    </citation>
    <scope>NUCLEOTIDE SEQUENCE [LARGE SCALE GENOMIC DNA]</scope>
</reference>
<comment type="caution">
    <text evidence="11">The sequence shown here is derived from an EMBL/GenBank/DDBJ whole genome shotgun (WGS) entry which is preliminary data.</text>
</comment>
<dbReference type="GO" id="GO:0005634">
    <property type="term" value="C:nucleus"/>
    <property type="evidence" value="ECO:0007669"/>
    <property type="project" value="UniProtKB-SubCell"/>
</dbReference>
<evidence type="ECO:0000256" key="10">
    <source>
        <dbReference type="SAM" id="Coils"/>
    </source>
</evidence>
<protein>
    <submittedName>
        <fullName evidence="11">Uncharacterized protein</fullName>
    </submittedName>
</protein>
<keyword evidence="9" id="KW-0137">Centromere</keyword>
<evidence type="ECO:0000313" key="12">
    <source>
        <dbReference type="Proteomes" id="UP000494206"/>
    </source>
</evidence>
<comment type="subcellular location">
    <subcellularLocation>
        <location evidence="2">Chromosome</location>
        <location evidence="2">Centromere</location>
        <location evidence="2">Kinetochore</location>
    </subcellularLocation>
    <subcellularLocation>
        <location evidence="1">Nucleus</location>
    </subcellularLocation>
</comment>
<evidence type="ECO:0000256" key="1">
    <source>
        <dbReference type="ARBA" id="ARBA00004123"/>
    </source>
</evidence>
<dbReference type="GO" id="GO:0051301">
    <property type="term" value="P:cell division"/>
    <property type="evidence" value="ECO:0007669"/>
    <property type="project" value="UniProtKB-KW"/>
</dbReference>
<accession>A0A8S1EI93</accession>
<name>A0A8S1EI93_9PELO</name>
<evidence type="ECO:0000256" key="9">
    <source>
        <dbReference type="ARBA" id="ARBA00023328"/>
    </source>
</evidence>
<keyword evidence="10" id="KW-0175">Coiled coil</keyword>
<feature type="coiled-coil region" evidence="10">
    <location>
        <begin position="119"/>
        <end position="153"/>
    </location>
</feature>
<sequence length="166" mass="19138">MAEKVQKMKAMFENIISTLGNLLILDGASKALKNKCKLPRRDLELVLKRMNDATAEILKEDFEKLINITQMEEKLNELELLTKECDELNKEYGIEIGYRPIDPTIDVNMHGKLTMLSLLEPLDEQIAEFEAQLEDVNDELEKRQIVLKELQLVVKSQQNQIQGLNK</sequence>
<keyword evidence="5" id="KW-0498">Mitosis</keyword>
<gene>
    <name evidence="11" type="ORF">CBOVIS_LOCUS5993</name>
</gene>
<keyword evidence="3" id="KW-0158">Chromosome</keyword>
<keyword evidence="12" id="KW-1185">Reference proteome</keyword>
<dbReference type="InterPro" id="IPR007128">
    <property type="entry name" value="PMF1/Nnf1"/>
</dbReference>
<keyword evidence="7" id="KW-0539">Nucleus</keyword>
<evidence type="ECO:0000313" key="11">
    <source>
        <dbReference type="EMBL" id="CAB3403530.1"/>
    </source>
</evidence>
<evidence type="ECO:0000256" key="6">
    <source>
        <dbReference type="ARBA" id="ARBA00022838"/>
    </source>
</evidence>
<evidence type="ECO:0000256" key="5">
    <source>
        <dbReference type="ARBA" id="ARBA00022776"/>
    </source>
</evidence>
<dbReference type="Pfam" id="PF03980">
    <property type="entry name" value="Nnf1"/>
    <property type="match status" value="1"/>
</dbReference>
<dbReference type="AlphaFoldDB" id="A0A8S1EI93"/>
<evidence type="ECO:0000256" key="8">
    <source>
        <dbReference type="ARBA" id="ARBA00023306"/>
    </source>
</evidence>
<evidence type="ECO:0000256" key="3">
    <source>
        <dbReference type="ARBA" id="ARBA00022454"/>
    </source>
</evidence>
<dbReference type="GO" id="GO:0000444">
    <property type="term" value="C:MIS12/MIND type complex"/>
    <property type="evidence" value="ECO:0007669"/>
    <property type="project" value="InterPro"/>
</dbReference>
<evidence type="ECO:0000256" key="2">
    <source>
        <dbReference type="ARBA" id="ARBA00004629"/>
    </source>
</evidence>